<gene>
    <name evidence="1" type="ORF">DLM85_06440</name>
</gene>
<dbReference type="AlphaFoldDB" id="A0A328BZ90"/>
<sequence>MYLGGYYLVAQEVVSEDEIQLNQWYQANYPPFADCVDKEFISKTTVMTAHRQRLITEVALDDAYNLTLSFDNNSKLTLSTDADIVDWQWTLNTSGNDPYMDCLVGCFWKGEIVIHEADALPEHE</sequence>
<organism evidence="1 2">
    <name type="scientific">Hymenobacter edaphi</name>
    <dbReference type="NCBI Taxonomy" id="2211146"/>
    <lineage>
        <taxon>Bacteria</taxon>
        <taxon>Pseudomonadati</taxon>
        <taxon>Bacteroidota</taxon>
        <taxon>Cytophagia</taxon>
        <taxon>Cytophagales</taxon>
        <taxon>Hymenobacteraceae</taxon>
        <taxon>Hymenobacter</taxon>
    </lineage>
</organism>
<accession>A0A328BZ90</accession>
<keyword evidence="2" id="KW-1185">Reference proteome</keyword>
<reference evidence="2" key="1">
    <citation type="submission" date="2018-05" db="EMBL/GenBank/DDBJ databases">
        <authorList>
            <person name="Nie L."/>
        </authorList>
    </citation>
    <scope>NUCLEOTIDE SEQUENCE [LARGE SCALE GENOMIC DNA]</scope>
    <source>
        <strain evidence="2">NL</strain>
    </source>
</reference>
<proteinExistence type="predicted"/>
<name>A0A328BZ90_9BACT</name>
<dbReference type="EMBL" id="QHKM01000001">
    <property type="protein sequence ID" value="RAK70468.1"/>
    <property type="molecule type" value="Genomic_DNA"/>
</dbReference>
<comment type="caution">
    <text evidence="1">The sequence shown here is derived from an EMBL/GenBank/DDBJ whole genome shotgun (WGS) entry which is preliminary data.</text>
</comment>
<protein>
    <submittedName>
        <fullName evidence="1">Uncharacterized protein</fullName>
    </submittedName>
</protein>
<dbReference type="Proteomes" id="UP000248553">
    <property type="component" value="Unassembled WGS sequence"/>
</dbReference>
<evidence type="ECO:0000313" key="1">
    <source>
        <dbReference type="EMBL" id="RAK70468.1"/>
    </source>
</evidence>
<evidence type="ECO:0000313" key="2">
    <source>
        <dbReference type="Proteomes" id="UP000248553"/>
    </source>
</evidence>